<dbReference type="KEGG" id="mtuh:I917_03565"/>
<organism evidence="1 2">
    <name type="scientific">Mycobacterium tuberculosis str. Haarlem/NITR202</name>
    <dbReference type="NCBI Taxonomy" id="1304279"/>
    <lineage>
        <taxon>Bacteria</taxon>
        <taxon>Bacillati</taxon>
        <taxon>Actinomycetota</taxon>
        <taxon>Actinomycetes</taxon>
        <taxon>Mycobacteriales</taxon>
        <taxon>Mycobacteriaceae</taxon>
        <taxon>Mycobacterium</taxon>
        <taxon>Mycobacterium tuberculosis complex</taxon>
    </lineage>
</organism>
<proteinExistence type="predicted"/>
<dbReference type="EMBL" id="CP004886">
    <property type="protein sequence ID" value="AGL22253.1"/>
    <property type="molecule type" value="Genomic_DNA"/>
</dbReference>
<reference evidence="1 2" key="1">
    <citation type="journal article" date="2013" name="Genome Announc.">
        <title>Whole-Genome Sequences of Four Clinical Isolates of Mycobacterium tuberculosis from Tamil Nadu, South India.</title>
        <authorList>
            <person name="Narayanan S."/>
            <person name="Deshpande U."/>
        </authorList>
    </citation>
    <scope>NUCLEOTIDE SEQUENCE [LARGE SCALE GENOMIC DNA]</scope>
    <source>
        <strain evidence="1 2">Haarlem/NITR202</strain>
    </source>
</reference>
<dbReference type="PATRIC" id="fig|1304279.3.peg.4804"/>
<dbReference type="HOGENOM" id="CLU_2220287_0_0_11"/>
<protein>
    <submittedName>
        <fullName evidence="1">Uncharacterized protein</fullName>
    </submittedName>
</protein>
<accession>R4LZ64</accession>
<dbReference type="BioCyc" id="MTUB1304279:G13AB-486-MONOMER"/>
<gene>
    <name evidence="1" type="ORF">I917_03565</name>
</gene>
<evidence type="ECO:0000313" key="2">
    <source>
        <dbReference type="Proteomes" id="UP000013563"/>
    </source>
</evidence>
<sequence>MAILANSSMVEISLSAPRLVILPEPVGGLGQPQRGLRRAHRGRVAAAVGIDHQQMDRVATHVQHAQSHENKLAGRRYGRVATRARRPVACAGRAGLWRNPAAGFVV</sequence>
<name>R4LZ64_MYCTX</name>
<evidence type="ECO:0000313" key="1">
    <source>
        <dbReference type="EMBL" id="AGL22253.1"/>
    </source>
</evidence>
<dbReference type="Proteomes" id="UP000013563">
    <property type="component" value="Chromosome"/>
</dbReference>
<dbReference type="AlphaFoldDB" id="R4LZ64"/>